<evidence type="ECO:0000313" key="1">
    <source>
        <dbReference type="EMBL" id="KRL91619.1"/>
    </source>
</evidence>
<protein>
    <submittedName>
        <fullName evidence="1">Uncharacterized protein</fullName>
    </submittedName>
</protein>
<organism evidence="1 2">
    <name type="scientific">Limosilactobacillus ingluviei DSM 15946</name>
    <dbReference type="NCBI Taxonomy" id="1423760"/>
    <lineage>
        <taxon>Bacteria</taxon>
        <taxon>Bacillati</taxon>
        <taxon>Bacillota</taxon>
        <taxon>Bacilli</taxon>
        <taxon>Lactobacillales</taxon>
        <taxon>Lactobacillaceae</taxon>
        <taxon>Limosilactobacillus</taxon>
    </lineage>
</organism>
<dbReference type="AlphaFoldDB" id="A0A0R1UK21"/>
<dbReference type="PATRIC" id="fig|1423760.3.peg.1083"/>
<proteinExistence type="predicted"/>
<dbReference type="Proteomes" id="UP000050816">
    <property type="component" value="Unassembled WGS sequence"/>
</dbReference>
<dbReference type="InterPro" id="IPR054052">
    <property type="entry name" value="Y16Q-like"/>
</dbReference>
<evidence type="ECO:0000313" key="2">
    <source>
        <dbReference type="Proteomes" id="UP000050816"/>
    </source>
</evidence>
<dbReference type="EMBL" id="AZFK01000018">
    <property type="protein sequence ID" value="KRL91619.1"/>
    <property type="molecule type" value="Genomic_DNA"/>
</dbReference>
<comment type="caution">
    <text evidence="1">The sequence shown here is derived from an EMBL/GenBank/DDBJ whole genome shotgun (WGS) entry which is preliminary data.</text>
</comment>
<dbReference type="Pfam" id="PF21825">
    <property type="entry name" value="crAss001_48"/>
    <property type="match status" value="1"/>
</dbReference>
<sequence length="75" mass="8664">MKEEDYNYLISSLQAEVMALNDKIIRLQDALISNKRITGVQRGILVEQQMPAMKEYAQALSLRIEDLQQRKNNLA</sequence>
<gene>
    <name evidence="1" type="ORF">FC43_GL001036</name>
</gene>
<accession>A0A0R1UK21</accession>
<name>A0A0R1UK21_9LACO</name>
<reference evidence="1 2" key="1">
    <citation type="journal article" date="2015" name="Genome Announc.">
        <title>Expanding the biotechnology potential of lactobacilli through comparative genomics of 213 strains and associated genera.</title>
        <authorList>
            <person name="Sun Z."/>
            <person name="Harris H.M."/>
            <person name="McCann A."/>
            <person name="Guo C."/>
            <person name="Argimon S."/>
            <person name="Zhang W."/>
            <person name="Yang X."/>
            <person name="Jeffery I.B."/>
            <person name="Cooney J.C."/>
            <person name="Kagawa T.F."/>
            <person name="Liu W."/>
            <person name="Song Y."/>
            <person name="Salvetti E."/>
            <person name="Wrobel A."/>
            <person name="Rasinkangas P."/>
            <person name="Parkhill J."/>
            <person name="Rea M.C."/>
            <person name="O'Sullivan O."/>
            <person name="Ritari J."/>
            <person name="Douillard F.P."/>
            <person name="Paul Ross R."/>
            <person name="Yang R."/>
            <person name="Briner A.E."/>
            <person name="Felis G.E."/>
            <person name="de Vos W.M."/>
            <person name="Barrangou R."/>
            <person name="Klaenhammer T.R."/>
            <person name="Caufield P.W."/>
            <person name="Cui Y."/>
            <person name="Zhang H."/>
            <person name="O'Toole P.W."/>
        </authorList>
    </citation>
    <scope>NUCLEOTIDE SEQUENCE [LARGE SCALE GENOMIC DNA]</scope>
    <source>
        <strain evidence="1 2">DSM 15946</strain>
    </source>
</reference>